<protein>
    <submittedName>
        <fullName evidence="1">Uncharacterized protein</fullName>
    </submittedName>
</protein>
<evidence type="ECO:0000313" key="2">
    <source>
        <dbReference type="Proteomes" id="UP000593571"/>
    </source>
</evidence>
<accession>A0A7J8KAN4</accession>
<organism evidence="1 2">
    <name type="scientific">Rousettus aegyptiacus</name>
    <name type="common">Egyptian fruit bat</name>
    <name type="synonym">Pteropus aegyptiacus</name>
    <dbReference type="NCBI Taxonomy" id="9407"/>
    <lineage>
        <taxon>Eukaryota</taxon>
        <taxon>Metazoa</taxon>
        <taxon>Chordata</taxon>
        <taxon>Craniata</taxon>
        <taxon>Vertebrata</taxon>
        <taxon>Euteleostomi</taxon>
        <taxon>Mammalia</taxon>
        <taxon>Eutheria</taxon>
        <taxon>Laurasiatheria</taxon>
        <taxon>Chiroptera</taxon>
        <taxon>Yinpterochiroptera</taxon>
        <taxon>Pteropodoidea</taxon>
        <taxon>Pteropodidae</taxon>
        <taxon>Rousettinae</taxon>
        <taxon>Rousettus</taxon>
    </lineage>
</organism>
<name>A0A7J8KAN4_ROUAE</name>
<reference evidence="1 2" key="1">
    <citation type="journal article" date="2020" name="Nature">
        <title>Six reference-quality genomes reveal evolution of bat adaptations.</title>
        <authorList>
            <person name="Jebb D."/>
            <person name="Huang Z."/>
            <person name="Pippel M."/>
            <person name="Hughes G.M."/>
            <person name="Lavrichenko K."/>
            <person name="Devanna P."/>
            <person name="Winkler S."/>
            <person name="Jermiin L.S."/>
            <person name="Skirmuntt E.C."/>
            <person name="Katzourakis A."/>
            <person name="Burkitt-Gray L."/>
            <person name="Ray D.A."/>
            <person name="Sullivan K.A.M."/>
            <person name="Roscito J.G."/>
            <person name="Kirilenko B.M."/>
            <person name="Davalos L.M."/>
            <person name="Corthals A.P."/>
            <person name="Power M.L."/>
            <person name="Jones G."/>
            <person name="Ransome R.D."/>
            <person name="Dechmann D.K.N."/>
            <person name="Locatelli A.G."/>
            <person name="Puechmaille S.J."/>
            <person name="Fedrigo O."/>
            <person name="Jarvis E.D."/>
            <person name="Hiller M."/>
            <person name="Vernes S.C."/>
            <person name="Myers E.W."/>
            <person name="Teeling E.C."/>
        </authorList>
    </citation>
    <scope>NUCLEOTIDE SEQUENCE [LARGE SCALE GENOMIC DNA]</scope>
    <source>
        <strain evidence="1">MRouAeg1</strain>
        <tissue evidence="1">Muscle</tissue>
    </source>
</reference>
<dbReference type="Proteomes" id="UP000593571">
    <property type="component" value="Unassembled WGS sequence"/>
</dbReference>
<comment type="caution">
    <text evidence="1">The sequence shown here is derived from an EMBL/GenBank/DDBJ whole genome shotgun (WGS) entry which is preliminary data.</text>
</comment>
<dbReference type="EMBL" id="JACASE010000001">
    <property type="protein sequence ID" value="KAF6505898.1"/>
    <property type="molecule type" value="Genomic_DNA"/>
</dbReference>
<gene>
    <name evidence="1" type="ORF">HJG63_007785</name>
</gene>
<evidence type="ECO:0000313" key="1">
    <source>
        <dbReference type="EMBL" id="KAF6505898.1"/>
    </source>
</evidence>
<proteinExistence type="predicted"/>
<sequence length="189" mass="21347">MNGAAAPRPAADGFSPAPQVFEKAKVPLPPFQLVDLDQLSEKASGYFHSILTCPCGSPPLFEGFFFLSRLPFPFSLLWQGFPKRGSRERGLPTSVRSLPLATGRPLHLPGWKPWDIPAPVICRVQMPPLTTRILEHLQPVLRHECIPYPQHPGKGKRRALPPRERVVCSLLWHLEALIYFIFFHQTSRD</sequence>
<dbReference type="AlphaFoldDB" id="A0A7J8KAN4"/>
<keyword evidence="2" id="KW-1185">Reference proteome</keyword>